<proteinExistence type="predicted"/>
<evidence type="ECO:0000259" key="1">
    <source>
        <dbReference type="PROSITE" id="PS51819"/>
    </source>
</evidence>
<accession>A0ABU5CIE9</accession>
<dbReference type="PROSITE" id="PS51819">
    <property type="entry name" value="VOC"/>
    <property type="match status" value="2"/>
</dbReference>
<dbReference type="RefSeq" id="WP_306066181.1">
    <property type="nucleotide sequence ID" value="NZ_JAROCA020000001.1"/>
</dbReference>
<organism evidence="2 3">
    <name type="scientific">Tigheibacillus jepli</name>
    <dbReference type="NCBI Taxonomy" id="3035914"/>
    <lineage>
        <taxon>Bacteria</taxon>
        <taxon>Bacillati</taxon>
        <taxon>Bacillota</taxon>
        <taxon>Bacilli</taxon>
        <taxon>Bacillales</taxon>
        <taxon>Bacillaceae</taxon>
        <taxon>Tigheibacillus</taxon>
    </lineage>
</organism>
<name>A0ABU5CIE9_9BACI</name>
<keyword evidence="2" id="KW-0223">Dioxygenase</keyword>
<dbReference type="Gene3D" id="3.10.180.10">
    <property type="entry name" value="2,3-Dihydroxybiphenyl 1,2-Dioxygenase, domain 1"/>
    <property type="match status" value="2"/>
</dbReference>
<feature type="domain" description="VOC" evidence="1">
    <location>
        <begin position="151"/>
        <end position="268"/>
    </location>
</feature>
<dbReference type="PANTHER" id="PTHR36110:SF2">
    <property type="entry name" value="RING-CLEAVING DIOXYGENASE MHQE-RELATED"/>
    <property type="match status" value="1"/>
</dbReference>
<protein>
    <submittedName>
        <fullName evidence="2">Ring-cleaving dioxygenase</fullName>
    </submittedName>
</protein>
<feature type="domain" description="VOC" evidence="1">
    <location>
        <begin position="6"/>
        <end position="130"/>
    </location>
</feature>
<dbReference type="InterPro" id="IPR004360">
    <property type="entry name" value="Glyas_Fos-R_dOase_dom"/>
</dbReference>
<keyword evidence="2" id="KW-0560">Oxidoreductase</keyword>
<dbReference type="GO" id="GO:0051213">
    <property type="term" value="F:dioxygenase activity"/>
    <property type="evidence" value="ECO:0007669"/>
    <property type="project" value="UniProtKB-KW"/>
</dbReference>
<dbReference type="InterPro" id="IPR052537">
    <property type="entry name" value="Extradiol_RC_dioxygenase"/>
</dbReference>
<evidence type="ECO:0000313" key="2">
    <source>
        <dbReference type="EMBL" id="MDY0406104.1"/>
    </source>
</evidence>
<dbReference type="InterPro" id="IPR029068">
    <property type="entry name" value="Glyas_Bleomycin-R_OHBP_Dase"/>
</dbReference>
<gene>
    <name evidence="2" type="ORF">P5G51_012505</name>
</gene>
<sequence length="315" mass="35102">MEHSAGIHHISAIVGHPQENAAFYGSILGLRLVKKTVNFDDPGSYHLYFGNEEGKPGTIITFFPWVNAAPGKIGAGQVGTTAYATPVGAMPFWEKRLKKFAIAYTKSERFGETYLSFRDVHGLQLELVERKTGKDNSWSFGDITAETAIKGFAGATLLSVNPEKTIQLLTEVMGWKKIDENEDTIRFQSEADIGNILDIKRAPEPKGKLGAGTVHHIAFRTADQQEQLNWRRTLSINGYGVTPVKDRKYFTSVYFREHGEILFEIATDGPGFMIDENMDALGESLQLPPQYEIYRGHLNKTLLPIHINNLDKGMG</sequence>
<keyword evidence="3" id="KW-1185">Reference proteome</keyword>
<dbReference type="CDD" id="cd08347">
    <property type="entry name" value="PcpA_C_like"/>
    <property type="match status" value="1"/>
</dbReference>
<dbReference type="Proteomes" id="UP001228376">
    <property type="component" value="Unassembled WGS sequence"/>
</dbReference>
<reference evidence="2 3" key="1">
    <citation type="submission" date="2023-10" db="EMBL/GenBank/DDBJ databases">
        <title>179-bfca-hs.</title>
        <authorList>
            <person name="Miliotis G."/>
            <person name="Sengupta P."/>
            <person name="Hameed A."/>
            <person name="Chuvochina M."/>
            <person name="Mcdonagh F."/>
            <person name="Simpson A.C."/>
            <person name="Singh N.K."/>
            <person name="Rekha P.D."/>
            <person name="Raman K."/>
            <person name="Hugenholtz P."/>
            <person name="Venkateswaran K."/>
        </authorList>
    </citation>
    <scope>NUCLEOTIDE SEQUENCE [LARGE SCALE GENOMIC DNA]</scope>
    <source>
        <strain evidence="2 3">179-BFC-A-HS</strain>
    </source>
</reference>
<dbReference type="PANTHER" id="PTHR36110">
    <property type="entry name" value="RING-CLEAVING DIOXYGENASE MHQE-RELATED"/>
    <property type="match status" value="1"/>
</dbReference>
<dbReference type="EMBL" id="JAROCA020000001">
    <property type="protein sequence ID" value="MDY0406104.1"/>
    <property type="molecule type" value="Genomic_DNA"/>
</dbReference>
<dbReference type="InterPro" id="IPR037523">
    <property type="entry name" value="VOC_core"/>
</dbReference>
<dbReference type="Pfam" id="PF00903">
    <property type="entry name" value="Glyoxalase"/>
    <property type="match status" value="2"/>
</dbReference>
<evidence type="ECO:0000313" key="3">
    <source>
        <dbReference type="Proteomes" id="UP001228376"/>
    </source>
</evidence>
<comment type="caution">
    <text evidence="2">The sequence shown here is derived from an EMBL/GenBank/DDBJ whole genome shotgun (WGS) entry which is preliminary data.</text>
</comment>
<dbReference type="SUPFAM" id="SSF54593">
    <property type="entry name" value="Glyoxalase/Bleomycin resistance protein/Dihydroxybiphenyl dioxygenase"/>
    <property type="match status" value="1"/>
</dbReference>